<dbReference type="RefSeq" id="WP_379781398.1">
    <property type="nucleotide sequence ID" value="NZ_JBHSMU010000007.1"/>
</dbReference>
<dbReference type="PANTHER" id="PTHR11474">
    <property type="entry name" value="TYROSINASE FAMILY MEMBER"/>
    <property type="match status" value="1"/>
</dbReference>
<dbReference type="PROSITE" id="PS00497">
    <property type="entry name" value="TYROSINASE_1"/>
    <property type="match status" value="1"/>
</dbReference>
<evidence type="ECO:0000313" key="5">
    <source>
        <dbReference type="EMBL" id="MFC5459484.1"/>
    </source>
</evidence>
<gene>
    <name evidence="5" type="ORF">ACFPN5_06650</name>
</gene>
<keyword evidence="1" id="KW-0479">Metal-binding</keyword>
<accession>A0ABW0L1A9</accession>
<dbReference type="EMBL" id="JBHSMU010000007">
    <property type="protein sequence ID" value="MFC5459484.1"/>
    <property type="molecule type" value="Genomic_DNA"/>
</dbReference>
<proteinExistence type="predicted"/>
<reference evidence="6" key="1">
    <citation type="journal article" date="2019" name="Int. J. Syst. Evol. Microbiol.">
        <title>The Global Catalogue of Microorganisms (GCM) 10K type strain sequencing project: providing services to taxonomists for standard genome sequencing and annotation.</title>
        <authorList>
            <consortium name="The Broad Institute Genomics Platform"/>
            <consortium name="The Broad Institute Genome Sequencing Center for Infectious Disease"/>
            <person name="Wu L."/>
            <person name="Ma J."/>
        </authorList>
    </citation>
    <scope>NUCLEOTIDE SEQUENCE [LARGE SCALE GENOMIC DNA]</scope>
    <source>
        <strain evidence="6">KACC 12649</strain>
    </source>
</reference>
<dbReference type="InterPro" id="IPR050316">
    <property type="entry name" value="Tyrosinase/Hemocyanin"/>
</dbReference>
<organism evidence="5 6">
    <name type="scientific">Massilia niabensis</name>
    <dbReference type="NCBI Taxonomy" id="544910"/>
    <lineage>
        <taxon>Bacteria</taxon>
        <taxon>Pseudomonadati</taxon>
        <taxon>Pseudomonadota</taxon>
        <taxon>Betaproteobacteria</taxon>
        <taxon>Burkholderiales</taxon>
        <taxon>Oxalobacteraceae</taxon>
        <taxon>Telluria group</taxon>
        <taxon>Massilia</taxon>
    </lineage>
</organism>
<evidence type="ECO:0000259" key="4">
    <source>
        <dbReference type="PROSITE" id="PS00498"/>
    </source>
</evidence>
<name>A0ABW0L1A9_9BURK</name>
<dbReference type="InterPro" id="IPR008922">
    <property type="entry name" value="Di-copper_centre_dom_sf"/>
</dbReference>
<dbReference type="Pfam" id="PF00264">
    <property type="entry name" value="Tyrosinase"/>
    <property type="match status" value="2"/>
</dbReference>
<dbReference type="Gene3D" id="1.10.1280.10">
    <property type="entry name" value="Di-copper center containing domain from catechol oxidase"/>
    <property type="match status" value="2"/>
</dbReference>
<dbReference type="Proteomes" id="UP001596050">
    <property type="component" value="Unassembled WGS sequence"/>
</dbReference>
<sequence>MKRADQHRRQLMKGILGAAAIQGFPNIAFANTGPRIRMEWQQFKETSQYQSFLNAIAAMRQNTNPSDRGSLHYWVRAHQTYCPHDVAYFISWHRGYLYYFEQQLRISSGDPTLNLPYWDYYSYATMPSEFTDPTPGNPLYLQRSGANVHNALTLSPFAPEVFNFQRGTTNSFEARLESAPHNPVHNLIGGIMSTMQSPFDPIFYLHHANIDRLTHAWALPDGKGIPGTANPYSSTNSSAYWAGSNLYAPQLSIERYRTYYPGWLGYDYADNTVPTTLPPAGGTQAGSTMQAAAKTTQLVSLGRSSNRRPPFKQFARVPGRLISATRRSLGGAAQIDFDEQSYSTSLNFSKKDAAEIAAILAARRAGDDGAGEGRVGTIKLVVDRARLSEVGSRGGYFYALYLNMPPVIESDSTYNKCFLGTLGAFEIAAASHHGPAKLEFDLVGLLLQQKVEDVSNLSLSWVRVNGDNPPAGQTINVAEARIDLSYEAASLLPPAIELPGRYR</sequence>
<dbReference type="PROSITE" id="PS00498">
    <property type="entry name" value="TYROSINASE_2"/>
    <property type="match status" value="1"/>
</dbReference>
<comment type="caution">
    <text evidence="5">The sequence shown here is derived from an EMBL/GenBank/DDBJ whole genome shotgun (WGS) entry which is preliminary data.</text>
</comment>
<evidence type="ECO:0000256" key="2">
    <source>
        <dbReference type="ARBA" id="ARBA00023008"/>
    </source>
</evidence>
<dbReference type="InterPro" id="IPR002227">
    <property type="entry name" value="Tyrosinase_Cu-bd"/>
</dbReference>
<dbReference type="PANTHER" id="PTHR11474:SF76">
    <property type="entry name" value="SHKT DOMAIN-CONTAINING PROTEIN"/>
    <property type="match status" value="1"/>
</dbReference>
<evidence type="ECO:0000259" key="3">
    <source>
        <dbReference type="PROSITE" id="PS00497"/>
    </source>
</evidence>
<evidence type="ECO:0000256" key="1">
    <source>
        <dbReference type="ARBA" id="ARBA00022723"/>
    </source>
</evidence>
<dbReference type="SUPFAM" id="SSF48056">
    <property type="entry name" value="Di-copper centre-containing domain"/>
    <property type="match status" value="1"/>
</dbReference>
<feature type="domain" description="Tyrosinase copper-binding" evidence="4">
    <location>
        <begin position="200"/>
        <end position="211"/>
    </location>
</feature>
<feature type="domain" description="Tyrosinase copper-binding" evidence="3">
    <location>
        <begin position="84"/>
        <end position="101"/>
    </location>
</feature>
<protein>
    <submittedName>
        <fullName evidence="5">Tyrosinase family protein</fullName>
    </submittedName>
</protein>
<evidence type="ECO:0000313" key="6">
    <source>
        <dbReference type="Proteomes" id="UP001596050"/>
    </source>
</evidence>
<keyword evidence="2" id="KW-0186">Copper</keyword>
<keyword evidence="6" id="KW-1185">Reference proteome</keyword>